<feature type="binding site" evidence="5">
    <location>
        <position position="239"/>
    </location>
    <ligand>
        <name>a divalent metal cation</name>
        <dbReference type="ChEBI" id="CHEBI:60240"/>
        <label>1</label>
    </ligand>
</feature>
<keyword evidence="4 5" id="KW-0479">Metal-binding</keyword>
<evidence type="ECO:0000256" key="3">
    <source>
        <dbReference type="ARBA" id="ARBA00022112"/>
    </source>
</evidence>
<evidence type="ECO:0000256" key="2">
    <source>
        <dbReference type="ARBA" id="ARBA00011643"/>
    </source>
</evidence>
<feature type="binding site" evidence="5">
    <location>
        <position position="235"/>
    </location>
    <ligand>
        <name>a divalent metal cation</name>
        <dbReference type="ChEBI" id="CHEBI:60240"/>
        <label>1</label>
    </ligand>
</feature>
<evidence type="ECO:0000313" key="6">
    <source>
        <dbReference type="EMBL" id="QDT17694.1"/>
    </source>
</evidence>
<proteinExistence type="inferred from homology"/>
<evidence type="ECO:0000256" key="4">
    <source>
        <dbReference type="ARBA" id="ARBA00022723"/>
    </source>
</evidence>
<dbReference type="PANTHER" id="PTHR13799:SF14">
    <property type="entry name" value="GTP CYCLOHYDROLASE 1 TYPE 2 HOMOLOG"/>
    <property type="match status" value="1"/>
</dbReference>
<dbReference type="EMBL" id="CP036265">
    <property type="protein sequence ID" value="QDT17694.1"/>
    <property type="molecule type" value="Genomic_DNA"/>
</dbReference>
<organism evidence="6 7">
    <name type="scientific">Alienimonas californiensis</name>
    <dbReference type="NCBI Taxonomy" id="2527989"/>
    <lineage>
        <taxon>Bacteria</taxon>
        <taxon>Pseudomonadati</taxon>
        <taxon>Planctomycetota</taxon>
        <taxon>Planctomycetia</taxon>
        <taxon>Planctomycetales</taxon>
        <taxon>Planctomycetaceae</taxon>
        <taxon>Alienimonas</taxon>
    </lineage>
</organism>
<evidence type="ECO:0000256" key="1">
    <source>
        <dbReference type="ARBA" id="ARBA00006964"/>
    </source>
</evidence>
<name>A0A517PE86_9PLAN</name>
<dbReference type="NCBIfam" id="TIGR00486">
    <property type="entry name" value="YbgI_SA1388"/>
    <property type="match status" value="1"/>
</dbReference>
<dbReference type="InterPro" id="IPR036069">
    <property type="entry name" value="DUF34/NIF3_sf"/>
</dbReference>
<dbReference type="GO" id="GO:0046872">
    <property type="term" value="F:metal ion binding"/>
    <property type="evidence" value="ECO:0007669"/>
    <property type="project" value="UniProtKB-KW"/>
</dbReference>
<dbReference type="FunFam" id="3.40.1390.30:FF:000001">
    <property type="entry name" value="GTP cyclohydrolase 1 type 2"/>
    <property type="match status" value="1"/>
</dbReference>
<dbReference type="PANTHER" id="PTHR13799">
    <property type="entry name" value="NGG1 INTERACTING FACTOR 3"/>
    <property type="match status" value="1"/>
</dbReference>
<accession>A0A517PE86</accession>
<evidence type="ECO:0000313" key="7">
    <source>
        <dbReference type="Proteomes" id="UP000318741"/>
    </source>
</evidence>
<dbReference type="SUPFAM" id="SSF102705">
    <property type="entry name" value="NIF3 (NGG1p interacting factor 3)-like"/>
    <property type="match status" value="1"/>
</dbReference>
<dbReference type="AlphaFoldDB" id="A0A517PE86"/>
<feature type="binding site" evidence="5">
    <location>
        <position position="70"/>
    </location>
    <ligand>
        <name>a divalent metal cation</name>
        <dbReference type="ChEBI" id="CHEBI:60240"/>
        <label>1</label>
    </ligand>
</feature>
<dbReference type="InterPro" id="IPR002678">
    <property type="entry name" value="DUF34/NIF3"/>
</dbReference>
<reference evidence="6 7" key="1">
    <citation type="submission" date="2019-02" db="EMBL/GenBank/DDBJ databases">
        <title>Deep-cultivation of Planctomycetes and their phenomic and genomic characterization uncovers novel biology.</title>
        <authorList>
            <person name="Wiegand S."/>
            <person name="Jogler M."/>
            <person name="Boedeker C."/>
            <person name="Pinto D."/>
            <person name="Vollmers J."/>
            <person name="Rivas-Marin E."/>
            <person name="Kohn T."/>
            <person name="Peeters S.H."/>
            <person name="Heuer A."/>
            <person name="Rast P."/>
            <person name="Oberbeckmann S."/>
            <person name="Bunk B."/>
            <person name="Jeske O."/>
            <person name="Meyerdierks A."/>
            <person name="Storesund J.E."/>
            <person name="Kallscheuer N."/>
            <person name="Luecker S."/>
            <person name="Lage O.M."/>
            <person name="Pohl T."/>
            <person name="Merkel B.J."/>
            <person name="Hornburger P."/>
            <person name="Mueller R.-W."/>
            <person name="Bruemmer F."/>
            <person name="Labrenz M."/>
            <person name="Spormann A.M."/>
            <person name="Op den Camp H."/>
            <person name="Overmann J."/>
            <person name="Amann R."/>
            <person name="Jetten M.S.M."/>
            <person name="Mascher T."/>
            <person name="Medema M.H."/>
            <person name="Devos D.P."/>
            <person name="Kaster A.-K."/>
            <person name="Ovreas L."/>
            <person name="Rohde M."/>
            <person name="Galperin M.Y."/>
            <person name="Jogler C."/>
        </authorList>
    </citation>
    <scope>NUCLEOTIDE SEQUENCE [LARGE SCALE GENOMIC DNA]</scope>
    <source>
        <strain evidence="6 7">CA12</strain>
    </source>
</reference>
<comment type="similarity">
    <text evidence="1">Belongs to the GTP cyclohydrolase I type 2/NIF3 family.</text>
</comment>
<gene>
    <name evidence="6" type="ORF">CA12_38250</name>
</gene>
<protein>
    <recommendedName>
        <fullName evidence="3">GTP cyclohydrolase 1 type 2 homolog</fullName>
    </recommendedName>
</protein>
<evidence type="ECO:0000256" key="5">
    <source>
        <dbReference type="PIRSR" id="PIRSR602678-1"/>
    </source>
</evidence>
<comment type="subunit">
    <text evidence="2">Homohexamer.</text>
</comment>
<dbReference type="Gene3D" id="3.40.1390.30">
    <property type="entry name" value="NIF3 (NGG1p interacting factor 3)-like"/>
    <property type="match status" value="2"/>
</dbReference>
<dbReference type="Pfam" id="PF01784">
    <property type="entry name" value="DUF34_NIF3"/>
    <property type="match status" value="1"/>
</dbReference>
<keyword evidence="6" id="KW-0378">Hydrolase</keyword>
<dbReference type="GO" id="GO:0005737">
    <property type="term" value="C:cytoplasm"/>
    <property type="evidence" value="ECO:0007669"/>
    <property type="project" value="TreeGrafter"/>
</dbReference>
<feature type="binding site" evidence="5">
    <location>
        <position position="69"/>
    </location>
    <ligand>
        <name>a divalent metal cation</name>
        <dbReference type="ChEBI" id="CHEBI:60240"/>
        <label>1</label>
    </ligand>
</feature>
<feature type="binding site" evidence="5">
    <location>
        <position position="108"/>
    </location>
    <ligand>
        <name>a divalent metal cation</name>
        <dbReference type="ChEBI" id="CHEBI:60240"/>
        <label>1</label>
    </ligand>
</feature>
<dbReference type="GO" id="GO:0016787">
    <property type="term" value="F:hydrolase activity"/>
    <property type="evidence" value="ECO:0007669"/>
    <property type="project" value="UniProtKB-KW"/>
</dbReference>
<keyword evidence="7" id="KW-1185">Reference proteome</keyword>
<dbReference type="KEGG" id="acaf:CA12_38250"/>
<dbReference type="OrthoDB" id="9792792at2"/>
<sequence>MSVAPVTVADCVALLDRLAPPDLHESWDNTGLLLGDPAAGVASITTCLTLTPDVAAEAIERGDGLIVAHHPIFFRPVQQLTTNAAEGRMALDLVRAGVAVFSPHARWDNAAGGINERLARGFGLADPRPLRVRKDLTEAIGDDVPRGAGRIGKRKEQVSFAEFVQWVKAVMHLPGVDAVPTERPVRSVGVACGSAGEYLSDAIAAGCDVFVTGEARFHTALEARTAGVGLILVGHYASERFSMEELAKELAGYFPNLPVRPSDVERDPLVRL</sequence>
<dbReference type="Proteomes" id="UP000318741">
    <property type="component" value="Chromosome"/>
</dbReference>
<dbReference type="RefSeq" id="WP_145360650.1">
    <property type="nucleotide sequence ID" value="NZ_CP036265.1"/>
</dbReference>